<organism evidence="3">
    <name type="scientific">Melampsora larici-populina (strain 98AG31 / pathotype 3-4-7)</name>
    <name type="common">Poplar leaf rust fungus</name>
    <dbReference type="NCBI Taxonomy" id="747676"/>
    <lineage>
        <taxon>Eukaryota</taxon>
        <taxon>Fungi</taxon>
        <taxon>Dikarya</taxon>
        <taxon>Basidiomycota</taxon>
        <taxon>Pucciniomycotina</taxon>
        <taxon>Pucciniomycetes</taxon>
        <taxon>Pucciniales</taxon>
        <taxon>Melampsoraceae</taxon>
        <taxon>Melampsora</taxon>
    </lineage>
</organism>
<dbReference type="VEuPathDB" id="FungiDB:MELLADRAFT_69602"/>
<dbReference type="GeneID" id="18931272"/>
<evidence type="ECO:0000313" key="2">
    <source>
        <dbReference type="EMBL" id="EGF98068.1"/>
    </source>
</evidence>
<name>F4SBB9_MELLP</name>
<gene>
    <name evidence="2" type="ORF">MELLADRAFT_69602</name>
</gene>
<proteinExistence type="predicted"/>
<accession>F4SBB9</accession>
<dbReference type="AlphaFoldDB" id="F4SBB9"/>
<evidence type="ECO:0000313" key="3">
    <source>
        <dbReference type="Proteomes" id="UP000001072"/>
    </source>
</evidence>
<dbReference type="RefSeq" id="XP_007418657.1">
    <property type="nucleotide sequence ID" value="XM_007418595.1"/>
</dbReference>
<dbReference type="EMBL" id="GL883186">
    <property type="protein sequence ID" value="EGF98068.1"/>
    <property type="molecule type" value="Genomic_DNA"/>
</dbReference>
<dbReference type="KEGG" id="mlr:MELLADRAFT_69602"/>
<evidence type="ECO:0000256" key="1">
    <source>
        <dbReference type="SAM" id="MobiDB-lite"/>
    </source>
</evidence>
<protein>
    <submittedName>
        <fullName evidence="2">Uncharacterized protein</fullName>
    </submittedName>
</protein>
<keyword evidence="3" id="KW-1185">Reference proteome</keyword>
<dbReference type="InParanoid" id="F4SBB9"/>
<reference evidence="3" key="1">
    <citation type="journal article" date="2011" name="Proc. Natl. Acad. Sci. U.S.A.">
        <title>Obligate biotrophy features unraveled by the genomic analysis of rust fungi.</title>
        <authorList>
            <person name="Duplessis S."/>
            <person name="Cuomo C.A."/>
            <person name="Lin Y.-C."/>
            <person name="Aerts A."/>
            <person name="Tisserant E."/>
            <person name="Veneault-Fourrey C."/>
            <person name="Joly D.L."/>
            <person name="Hacquard S."/>
            <person name="Amselem J."/>
            <person name="Cantarel B.L."/>
            <person name="Chiu R."/>
            <person name="Coutinho P.M."/>
            <person name="Feau N."/>
            <person name="Field M."/>
            <person name="Frey P."/>
            <person name="Gelhaye E."/>
            <person name="Goldberg J."/>
            <person name="Grabherr M.G."/>
            <person name="Kodira C.D."/>
            <person name="Kohler A."/>
            <person name="Kuees U."/>
            <person name="Lindquist E.A."/>
            <person name="Lucas S.M."/>
            <person name="Mago R."/>
            <person name="Mauceli E."/>
            <person name="Morin E."/>
            <person name="Murat C."/>
            <person name="Pangilinan J.L."/>
            <person name="Park R."/>
            <person name="Pearson M."/>
            <person name="Quesneville H."/>
            <person name="Rouhier N."/>
            <person name="Sakthikumar S."/>
            <person name="Salamov A.A."/>
            <person name="Schmutz J."/>
            <person name="Selles B."/>
            <person name="Shapiro H."/>
            <person name="Tanguay P."/>
            <person name="Tuskan G.A."/>
            <person name="Henrissat B."/>
            <person name="Van de Peer Y."/>
            <person name="Rouze P."/>
            <person name="Ellis J.G."/>
            <person name="Dodds P.N."/>
            <person name="Schein J.E."/>
            <person name="Zhong S."/>
            <person name="Hamelin R.C."/>
            <person name="Grigoriev I.V."/>
            <person name="Szabo L.J."/>
            <person name="Martin F."/>
        </authorList>
    </citation>
    <scope>NUCLEOTIDE SEQUENCE [LARGE SCALE GENOMIC DNA]</scope>
    <source>
        <strain evidence="3">98AG31 / pathotype 3-4-7</strain>
    </source>
</reference>
<dbReference type="Proteomes" id="UP000001072">
    <property type="component" value="Unassembled WGS sequence"/>
</dbReference>
<dbReference type="HOGENOM" id="CLU_1111606_0_0_1"/>
<feature type="region of interest" description="Disordered" evidence="1">
    <location>
        <begin position="1"/>
        <end position="21"/>
    </location>
</feature>
<sequence>MPDINSTWTDENPDNHLTSIPTSTSSLDLKVNNTTLTIIEPHLKPPISLSTTRKQCTPLNRALINQDLEVSEEEIIYLSRQLRHTNFMFSANSTSKHGGWNYLVTPVILDGDSYTFDPAGDYLMDKHLVTFELSPFKPLDFTRDSPDWIQHNMTIDTKILPHIKICKQHKDWASKPNLGQFQALERVKSNIYVARTLKDFQEALERVASMSSRLQALHVAADEMHTQSSGLKPSENLWKTQQGQVRMAFV</sequence>